<protein>
    <submittedName>
        <fullName evidence="3">Membrane-associated protein, putative</fullName>
    </submittedName>
</protein>
<feature type="region of interest" description="Disordered" evidence="1">
    <location>
        <begin position="1"/>
        <end position="22"/>
    </location>
</feature>
<organism evidence="3 4">
    <name type="scientific">Bodo saltans</name>
    <name type="common">Flagellated protozoan</name>
    <dbReference type="NCBI Taxonomy" id="75058"/>
    <lineage>
        <taxon>Eukaryota</taxon>
        <taxon>Discoba</taxon>
        <taxon>Euglenozoa</taxon>
        <taxon>Kinetoplastea</taxon>
        <taxon>Metakinetoplastina</taxon>
        <taxon>Eubodonida</taxon>
        <taxon>Bodonidae</taxon>
        <taxon>Bodo</taxon>
    </lineage>
</organism>
<feature type="region of interest" description="Disordered" evidence="1">
    <location>
        <begin position="451"/>
        <end position="485"/>
    </location>
</feature>
<reference evidence="4" key="1">
    <citation type="submission" date="2015-09" db="EMBL/GenBank/DDBJ databases">
        <authorList>
            <consortium name="Pathogen Informatics"/>
        </authorList>
    </citation>
    <scope>NUCLEOTIDE SEQUENCE [LARGE SCALE GENOMIC DNA]</scope>
    <source>
        <strain evidence="4">Lake Konstanz</strain>
    </source>
</reference>
<evidence type="ECO:0000313" key="4">
    <source>
        <dbReference type="Proteomes" id="UP000051952"/>
    </source>
</evidence>
<dbReference type="Proteomes" id="UP000051952">
    <property type="component" value="Unassembled WGS sequence"/>
</dbReference>
<dbReference type="EMBL" id="CYKH01001589">
    <property type="protein sequence ID" value="CUI14706.1"/>
    <property type="molecule type" value="Genomic_DNA"/>
</dbReference>
<accession>A0A0S4KG88</accession>
<keyword evidence="2" id="KW-0472">Membrane</keyword>
<proteinExistence type="predicted"/>
<evidence type="ECO:0000313" key="3">
    <source>
        <dbReference type="EMBL" id="CUI14706.1"/>
    </source>
</evidence>
<dbReference type="OrthoDB" id="252416at2759"/>
<name>A0A0S4KG88_BODSA</name>
<keyword evidence="2" id="KW-1133">Transmembrane helix</keyword>
<dbReference type="AlphaFoldDB" id="A0A0S4KG88"/>
<evidence type="ECO:0000256" key="2">
    <source>
        <dbReference type="SAM" id="Phobius"/>
    </source>
</evidence>
<sequence length="528" mass="57037">MRRSGGSGGGGSGSGGGSNNGSLTGKGRICVSIVVVLMVVSFVVTIPPMKAKQYLATTNGDVSEVQRIISAHQRQQVLDDDEIGALNRPDQMISEDKLSEDLSQQQQPGGGDSFATNSKDSSKRSFSSMRRKIDLTLYIVFHKTLFRENYEGVRWADIAFPAPLDSSSNPTTLDTASVVSALTSPGGANRTTILFVATNKKVKKRFPADLVRGRMINEWELPGHDTRIGSVMNEYGAMNSIFSSQLTQHAGNIANVAGRGSNPRLIAADADGDGVQEWIGVFQYDMRIDQKLLQLIRRRIRSRTQAAVTSLATTNSRGELVARAPSSKAALVSGTNGGHFRLHCCIFYGVSYPTRYLLHNPLGKLLVEEYNSFFGGSFTLDDMPPVAILDAFVVPTIVFNHFAPFLESVMLRVIRNPLYFPQKPGRHPIPVSSSTGVGGSSIVSVVSPATTRSLNKNTNTNNNAESGNSGAQNQQQQQQQSSGNAIQKALVEHGLDVMEAALAVALGLETLFVQVQLPLRHKSWEGTS</sequence>
<evidence type="ECO:0000256" key="1">
    <source>
        <dbReference type="SAM" id="MobiDB-lite"/>
    </source>
</evidence>
<feature type="compositionally biased region" description="Gly residues" evidence="1">
    <location>
        <begin position="1"/>
        <end position="19"/>
    </location>
</feature>
<keyword evidence="2" id="KW-0812">Transmembrane</keyword>
<feature type="transmembrane region" description="Helical" evidence="2">
    <location>
        <begin position="29"/>
        <end position="49"/>
    </location>
</feature>
<feature type="region of interest" description="Disordered" evidence="1">
    <location>
        <begin position="97"/>
        <end position="125"/>
    </location>
</feature>
<keyword evidence="4" id="KW-1185">Reference proteome</keyword>
<gene>
    <name evidence="3" type="ORF">BSAL_11900</name>
</gene>
<feature type="compositionally biased region" description="Low complexity" evidence="1">
    <location>
        <begin position="455"/>
        <end position="485"/>
    </location>
</feature>
<dbReference type="VEuPathDB" id="TriTrypDB:BSAL_11900"/>